<proteinExistence type="predicted"/>
<protein>
    <submittedName>
        <fullName evidence="2">Uncharacterized protein</fullName>
    </submittedName>
</protein>
<dbReference type="EMBL" id="JACCJC010000002">
    <property type="protein sequence ID" value="KAF6240853.1"/>
    <property type="molecule type" value="Genomic_DNA"/>
</dbReference>
<organism evidence="2 3">
    <name type="scientific">Letharia columbiana</name>
    <dbReference type="NCBI Taxonomy" id="112416"/>
    <lineage>
        <taxon>Eukaryota</taxon>
        <taxon>Fungi</taxon>
        <taxon>Dikarya</taxon>
        <taxon>Ascomycota</taxon>
        <taxon>Pezizomycotina</taxon>
        <taxon>Lecanoromycetes</taxon>
        <taxon>OSLEUM clade</taxon>
        <taxon>Lecanoromycetidae</taxon>
        <taxon>Lecanorales</taxon>
        <taxon>Lecanorineae</taxon>
        <taxon>Parmeliaceae</taxon>
        <taxon>Letharia</taxon>
    </lineage>
</organism>
<gene>
    <name evidence="2" type="ORF">HO173_000645</name>
</gene>
<evidence type="ECO:0000256" key="1">
    <source>
        <dbReference type="SAM" id="MobiDB-lite"/>
    </source>
</evidence>
<dbReference type="GeneID" id="59282324"/>
<evidence type="ECO:0000313" key="3">
    <source>
        <dbReference type="Proteomes" id="UP000578531"/>
    </source>
</evidence>
<accession>A0A8H6G5K0</accession>
<comment type="caution">
    <text evidence="2">The sequence shown here is derived from an EMBL/GenBank/DDBJ whole genome shotgun (WGS) entry which is preliminary data.</text>
</comment>
<keyword evidence="3" id="KW-1185">Reference proteome</keyword>
<evidence type="ECO:0000313" key="2">
    <source>
        <dbReference type="EMBL" id="KAF6240853.1"/>
    </source>
</evidence>
<dbReference type="OrthoDB" id="5365129at2759"/>
<feature type="region of interest" description="Disordered" evidence="1">
    <location>
        <begin position="335"/>
        <end position="356"/>
    </location>
</feature>
<dbReference type="AlphaFoldDB" id="A0A8H6G5K0"/>
<dbReference type="RefSeq" id="XP_037170101.1">
    <property type="nucleotide sequence ID" value="XM_037302594.1"/>
</dbReference>
<name>A0A8H6G5K0_9LECA</name>
<dbReference type="Proteomes" id="UP000578531">
    <property type="component" value="Unassembled WGS sequence"/>
</dbReference>
<sequence>MSRLEVNTHVIQLSDEAVLMVWNMRISLFMVYVWLLYENPEQPNGRPHIRCAKVLPLIPTLDTRHMALALNGAFLALSMIPLAIDFFPKPYKATTTVRIGVGLAQESDLGNGTIGGNIPNIALFDGNGNQLGTSHGKKTIKSGEFKDIVVKHHDHTNNAPAEYISITSGGTDQICIAYLAITMASGDKNQFYGDVGKQCGGKWYPSNLLVETNEDPEFKPSCIWLDSPDPGTGDEFAQGFSIHVPDFGSNQVRAMGYQENPATMCKSRPRFHLWGSDLTSEKQCIPVFSPPLAYQSDGSDPVDTSLILVDGSVSCTPGPGVPMHAQFNAPMNASRMLGTESNGAKRRSKIRRSNQACGDSSVVISDHIAHSAQEVCDSTTSMGPDFVSTQEGLYCDMCTHTIYNVCTSNMTSGCFDVSSQTLKSGANLHPRNLNTLSDVSHRLGSVPAKSYDKVIHWT</sequence>
<reference evidence="2 3" key="1">
    <citation type="journal article" date="2020" name="Genomics">
        <title>Complete, high-quality genomes from long-read metagenomic sequencing of two wolf lichen thalli reveals enigmatic genome architecture.</title>
        <authorList>
            <person name="McKenzie S.K."/>
            <person name="Walston R.F."/>
            <person name="Allen J.L."/>
        </authorList>
    </citation>
    <scope>NUCLEOTIDE SEQUENCE [LARGE SCALE GENOMIC DNA]</scope>
    <source>
        <strain evidence="2">WasteWater2</strain>
    </source>
</reference>